<feature type="domain" description="RNA polymerase sigma-70 region 2" evidence="6">
    <location>
        <begin position="38"/>
        <end position="104"/>
    </location>
</feature>
<dbReference type="Gene3D" id="1.10.10.10">
    <property type="entry name" value="Winged helix-like DNA-binding domain superfamily/Winged helix DNA-binding domain"/>
    <property type="match status" value="2"/>
</dbReference>
<feature type="domain" description="RNA polymerase sigma-70 region 4" evidence="7">
    <location>
        <begin position="205"/>
        <end position="253"/>
    </location>
</feature>
<dbReference type="GO" id="GO:0003677">
    <property type="term" value="F:DNA binding"/>
    <property type="evidence" value="ECO:0007669"/>
    <property type="project" value="UniProtKB-KW"/>
</dbReference>
<dbReference type="InterPro" id="IPR014284">
    <property type="entry name" value="RNA_pol_sigma-70_dom"/>
</dbReference>
<proteinExistence type="predicted"/>
<name>A0A2N3VHP3_9NOCA</name>
<evidence type="ECO:0000256" key="4">
    <source>
        <dbReference type="ARBA" id="ARBA00023163"/>
    </source>
</evidence>
<dbReference type="RefSeq" id="WP_101466931.1">
    <property type="nucleotide sequence ID" value="NZ_PJMW01000002.1"/>
</dbReference>
<dbReference type="SUPFAM" id="SSF88659">
    <property type="entry name" value="Sigma3 and sigma4 domains of RNA polymerase sigma factors"/>
    <property type="match status" value="2"/>
</dbReference>
<protein>
    <submittedName>
        <fullName evidence="8">RNA polymerase sigma-B factor</fullName>
    </submittedName>
</protein>
<dbReference type="NCBIfam" id="TIGR02937">
    <property type="entry name" value="sigma70-ECF"/>
    <property type="match status" value="1"/>
</dbReference>
<keyword evidence="1" id="KW-0805">Transcription regulation</keyword>
<dbReference type="SUPFAM" id="SSF88946">
    <property type="entry name" value="Sigma2 domain of RNA polymerase sigma factors"/>
    <property type="match status" value="1"/>
</dbReference>
<dbReference type="Proteomes" id="UP000233766">
    <property type="component" value="Unassembled WGS sequence"/>
</dbReference>
<dbReference type="PANTHER" id="PTHR30385">
    <property type="entry name" value="SIGMA FACTOR F FLAGELLAR"/>
    <property type="match status" value="1"/>
</dbReference>
<evidence type="ECO:0000313" key="9">
    <source>
        <dbReference type="Proteomes" id="UP000233766"/>
    </source>
</evidence>
<dbReference type="Pfam" id="PF04539">
    <property type="entry name" value="Sigma70_r3"/>
    <property type="match status" value="1"/>
</dbReference>
<dbReference type="InterPro" id="IPR007630">
    <property type="entry name" value="RNA_pol_sigma70_r4"/>
</dbReference>
<comment type="caution">
    <text evidence="8">The sequence shown here is derived from an EMBL/GenBank/DDBJ whole genome shotgun (WGS) entry which is preliminary data.</text>
</comment>
<dbReference type="InterPro" id="IPR007624">
    <property type="entry name" value="RNA_pol_sigma70_r3"/>
</dbReference>
<dbReference type="InterPro" id="IPR013324">
    <property type="entry name" value="RNA_pol_sigma_r3/r4-like"/>
</dbReference>
<dbReference type="Pfam" id="PF04542">
    <property type="entry name" value="Sigma70_r2"/>
    <property type="match status" value="1"/>
</dbReference>
<dbReference type="CDD" id="cd06171">
    <property type="entry name" value="Sigma70_r4"/>
    <property type="match status" value="1"/>
</dbReference>
<dbReference type="GO" id="GO:0006352">
    <property type="term" value="P:DNA-templated transcription initiation"/>
    <property type="evidence" value="ECO:0007669"/>
    <property type="project" value="InterPro"/>
</dbReference>
<dbReference type="PANTHER" id="PTHR30385:SF4">
    <property type="entry name" value="RNA POLYMERASE SIGMA-E FACTOR"/>
    <property type="match status" value="1"/>
</dbReference>
<evidence type="ECO:0000256" key="1">
    <source>
        <dbReference type="ARBA" id="ARBA00023015"/>
    </source>
</evidence>
<dbReference type="OrthoDB" id="9804285at2"/>
<dbReference type="InterPro" id="IPR013325">
    <property type="entry name" value="RNA_pol_sigma_r2"/>
</dbReference>
<evidence type="ECO:0000256" key="2">
    <source>
        <dbReference type="ARBA" id="ARBA00023082"/>
    </source>
</evidence>
<dbReference type="EMBL" id="PJMW01000002">
    <property type="protein sequence ID" value="PKV81134.1"/>
    <property type="molecule type" value="Genomic_DNA"/>
</dbReference>
<dbReference type="InterPro" id="IPR014322">
    <property type="entry name" value="RNA_pol_sigma-B/F/G"/>
</dbReference>
<evidence type="ECO:0000256" key="3">
    <source>
        <dbReference type="ARBA" id="ARBA00023125"/>
    </source>
</evidence>
<evidence type="ECO:0000313" key="8">
    <source>
        <dbReference type="EMBL" id="PKV81134.1"/>
    </source>
</evidence>
<sequence length="265" mass="29820">MPTTATLPTYENPEPLFVHLALTDPRSREHDALRDQIIEICLPLAQNIARKYVGRGEIFDDLLQTARLGAVMAVDRYDVSTGSPFLGFAVPTIMGEVRRHFRDHIWPLHVPRREKELQGKVRVMTDELTRRLHRSPTAQELATELDVPVTDITRTLVAANAFQTRSLDTPARETDGDPSMTIAETFGDEDPRFQLAEDTITVAPLLAQLSSEDQQLLIWRFYDTLTQGEIAQHLGISQMSVSRKLTRLLGDLRAQTTDDHLTVAA</sequence>
<dbReference type="Pfam" id="PF04545">
    <property type="entry name" value="Sigma70_r4"/>
    <property type="match status" value="1"/>
</dbReference>
<accession>A0A2N3VHP3</accession>
<keyword evidence="3" id="KW-0238">DNA-binding</keyword>
<feature type="domain" description="RNA polymerase sigma-70 region 3" evidence="5">
    <location>
        <begin position="118"/>
        <end position="185"/>
    </location>
</feature>
<keyword evidence="2" id="KW-0731">Sigma factor</keyword>
<gene>
    <name evidence="8" type="ORF">ATK86_5592</name>
</gene>
<reference evidence="8 9" key="1">
    <citation type="submission" date="2017-12" db="EMBL/GenBank/DDBJ databases">
        <title>Sequencing the genomes of 1000 Actinobacteria strains.</title>
        <authorList>
            <person name="Klenk H.-P."/>
        </authorList>
    </citation>
    <scope>NUCLEOTIDE SEQUENCE [LARGE SCALE GENOMIC DNA]</scope>
    <source>
        <strain evidence="8 9">DSM 44489</strain>
    </source>
</reference>
<dbReference type="NCBIfam" id="TIGR02980">
    <property type="entry name" value="SigBFG"/>
    <property type="match status" value="1"/>
</dbReference>
<dbReference type="InterPro" id="IPR036388">
    <property type="entry name" value="WH-like_DNA-bd_sf"/>
</dbReference>
<evidence type="ECO:0000259" key="6">
    <source>
        <dbReference type="Pfam" id="PF04542"/>
    </source>
</evidence>
<evidence type="ECO:0000259" key="7">
    <source>
        <dbReference type="Pfam" id="PF04545"/>
    </source>
</evidence>
<evidence type="ECO:0000259" key="5">
    <source>
        <dbReference type="Pfam" id="PF04539"/>
    </source>
</evidence>
<dbReference type="AlphaFoldDB" id="A0A2N3VHP3"/>
<organism evidence="8 9">
    <name type="scientific">Nocardia fluminea</name>
    <dbReference type="NCBI Taxonomy" id="134984"/>
    <lineage>
        <taxon>Bacteria</taxon>
        <taxon>Bacillati</taxon>
        <taxon>Actinomycetota</taxon>
        <taxon>Actinomycetes</taxon>
        <taxon>Mycobacteriales</taxon>
        <taxon>Nocardiaceae</taxon>
        <taxon>Nocardia</taxon>
    </lineage>
</organism>
<dbReference type="Gene3D" id="1.20.120.1810">
    <property type="match status" value="1"/>
</dbReference>
<dbReference type="InterPro" id="IPR007627">
    <property type="entry name" value="RNA_pol_sigma70_r2"/>
</dbReference>
<keyword evidence="4" id="KW-0804">Transcription</keyword>
<dbReference type="GO" id="GO:0016987">
    <property type="term" value="F:sigma factor activity"/>
    <property type="evidence" value="ECO:0007669"/>
    <property type="project" value="UniProtKB-KW"/>
</dbReference>
<keyword evidence="9" id="KW-1185">Reference proteome</keyword>